<feature type="coiled-coil region" evidence="1">
    <location>
        <begin position="62"/>
        <end position="100"/>
    </location>
</feature>
<feature type="region of interest" description="Disordered" evidence="2">
    <location>
        <begin position="528"/>
        <end position="560"/>
    </location>
</feature>
<proteinExistence type="predicted"/>
<comment type="caution">
    <text evidence="3">The sequence shown here is derived from an EMBL/GenBank/DDBJ whole genome shotgun (WGS) entry which is preliminary data.</text>
</comment>
<feature type="compositionally biased region" description="Polar residues" evidence="2">
    <location>
        <begin position="541"/>
        <end position="550"/>
    </location>
</feature>
<evidence type="ECO:0000256" key="1">
    <source>
        <dbReference type="SAM" id="Coils"/>
    </source>
</evidence>
<feature type="region of interest" description="Disordered" evidence="2">
    <location>
        <begin position="630"/>
        <end position="649"/>
    </location>
</feature>
<reference evidence="4" key="1">
    <citation type="journal article" date="2015" name="PLoS Genet.">
        <title>Genome Sequence and Transcriptome Analyses of Chrysochromulina tobin: Metabolic Tools for Enhanced Algal Fitness in the Prominent Order Prymnesiales (Haptophyceae).</title>
        <authorList>
            <person name="Hovde B.T."/>
            <person name="Deodato C.R."/>
            <person name="Hunsperger H.M."/>
            <person name="Ryken S.A."/>
            <person name="Yost W."/>
            <person name="Jha R.K."/>
            <person name="Patterson J."/>
            <person name="Monnat R.J. Jr."/>
            <person name="Barlow S.B."/>
            <person name="Starkenburg S.R."/>
            <person name="Cattolico R.A."/>
        </authorList>
    </citation>
    <scope>NUCLEOTIDE SEQUENCE</scope>
    <source>
        <strain evidence="4">CCMP291</strain>
    </source>
</reference>
<feature type="coiled-coil region" evidence="1">
    <location>
        <begin position="387"/>
        <end position="418"/>
    </location>
</feature>
<keyword evidence="4" id="KW-1185">Reference proteome</keyword>
<gene>
    <name evidence="3" type="ORF">Ctob_006304</name>
</gene>
<evidence type="ECO:0000313" key="3">
    <source>
        <dbReference type="EMBL" id="KOO24781.1"/>
    </source>
</evidence>
<dbReference type="EMBL" id="JWZX01003054">
    <property type="protein sequence ID" value="KOO24781.1"/>
    <property type="molecule type" value="Genomic_DNA"/>
</dbReference>
<dbReference type="AlphaFoldDB" id="A0A0M0JDX7"/>
<keyword evidence="1" id="KW-0175">Coiled coil</keyword>
<accession>A0A0M0JDX7</accession>
<feature type="compositionally biased region" description="Low complexity" evidence="2">
    <location>
        <begin position="1"/>
        <end position="24"/>
    </location>
</feature>
<dbReference type="Proteomes" id="UP000037460">
    <property type="component" value="Unassembled WGS sequence"/>
</dbReference>
<sequence length="649" mass="72074">MADVAPAAAPAADEAQPEPSSSVEYESEKKMNISVDGTAFDLTALLNFSLLQDMLRKLAQQQREQATLIRGLRQDLEKANREGEAVAKRLKDEIDTKANEKALTALALETQRDKAAMEKRQEQLDSKMDHAFDKVDQRLEALQSKIYDCKVELESKAAQRSVDALELRVNEKASVLELADVKKELTQRVDSFEKTTEARFDRNEASTESNTKRIMSLEQRVISFASIEMVQEVERKMVEADAINMAETQAVEARRAAALAECRRELEMKHMKHEEDLTNHWTHIRDAEALIKTKANNEEMLRGFEQQKVDLHAVDQKHTAALKPVSEKLDKYIETNDTRFAPIADRLTFLENEIPLKATAAECQRLEQLIGGCAMRLEMRELMESLRQETTSRVRMLKERLDRTDRELLRQLEESQNNDRSDKFDALAAMIETKADKALTERWLEASQQLHGELQTVHVRTQTLGQGMKVVLGWVEGMADKVTGLQGAQHRMAQQVSQQREELQFGLNATARETISKVKGMLVLAPTTPAPLPSSTGGSMQGSKPLTRPTTAAEPVKGGQGPVVLKTPAVSAAVAFSDEATAAVMDPEGRQLLLEGQGALAGPAGAALAGVTPVTGVMGRQQFEKMVSEVDLPYPEPSRTAEPRLCPSD</sequence>
<dbReference type="OrthoDB" id="10679220at2759"/>
<name>A0A0M0JDX7_9EUKA</name>
<evidence type="ECO:0000256" key="2">
    <source>
        <dbReference type="SAM" id="MobiDB-lite"/>
    </source>
</evidence>
<protein>
    <submittedName>
        <fullName evidence="3">Uncharacterized protein</fullName>
    </submittedName>
</protein>
<organism evidence="3 4">
    <name type="scientific">Chrysochromulina tobinii</name>
    <dbReference type="NCBI Taxonomy" id="1460289"/>
    <lineage>
        <taxon>Eukaryota</taxon>
        <taxon>Haptista</taxon>
        <taxon>Haptophyta</taxon>
        <taxon>Prymnesiophyceae</taxon>
        <taxon>Prymnesiales</taxon>
        <taxon>Chrysochromulinaceae</taxon>
        <taxon>Chrysochromulina</taxon>
    </lineage>
</organism>
<feature type="region of interest" description="Disordered" evidence="2">
    <location>
        <begin position="1"/>
        <end position="26"/>
    </location>
</feature>
<evidence type="ECO:0000313" key="4">
    <source>
        <dbReference type="Proteomes" id="UP000037460"/>
    </source>
</evidence>